<dbReference type="SUPFAM" id="SSF50156">
    <property type="entry name" value="PDZ domain-like"/>
    <property type="match status" value="1"/>
</dbReference>
<dbReference type="EC" id="3.4.21.-" evidence="7"/>
<dbReference type="Gene3D" id="2.30.42.10">
    <property type="match status" value="1"/>
</dbReference>
<dbReference type="Pfam" id="PF14684">
    <property type="entry name" value="Tricorn_C1"/>
    <property type="match status" value="1"/>
</dbReference>
<dbReference type="InterPro" id="IPR029045">
    <property type="entry name" value="ClpP/crotonase-like_dom_sf"/>
</dbReference>
<keyword evidence="6 7" id="KW-0720">Serine protease</keyword>
<evidence type="ECO:0000256" key="8">
    <source>
        <dbReference type="PIRSR" id="PIRSR036421-1"/>
    </source>
</evidence>
<comment type="subcellular location">
    <subcellularLocation>
        <location evidence="1 7">Cytoplasm</location>
    </subcellularLocation>
</comment>
<dbReference type="InterPro" id="IPR011042">
    <property type="entry name" value="6-blade_b-propeller_TolB-like"/>
</dbReference>
<comment type="caution">
    <text evidence="13">The sequence shown here is derived from an EMBL/GenBank/DDBJ whole genome shotgun (WGS) entry which is preliminary data.</text>
</comment>
<evidence type="ECO:0000256" key="11">
    <source>
        <dbReference type="SAM" id="SignalP"/>
    </source>
</evidence>
<accession>A0A4Q7VM05</accession>
<comment type="similarity">
    <text evidence="2 7">Belongs to the peptidase S41B family.</text>
</comment>
<feature type="active site" description="Charge relay system" evidence="8">
    <location>
        <position position="780"/>
    </location>
</feature>
<dbReference type="Pfam" id="PF26549">
    <property type="entry name" value="Tricorn_N"/>
    <property type="match status" value="1"/>
</dbReference>
<feature type="active site" description="Nucleophile" evidence="8">
    <location>
        <position position="995"/>
    </location>
</feature>
<dbReference type="InterPro" id="IPR012393">
    <property type="entry name" value="Tricorn_protease"/>
</dbReference>
<feature type="active site" description="Charge relay system" evidence="8">
    <location>
        <position position="1052"/>
    </location>
</feature>
<organism evidence="13 14">
    <name type="scientific">Ancylomarina subtilis</name>
    <dbReference type="NCBI Taxonomy" id="1639035"/>
    <lineage>
        <taxon>Bacteria</taxon>
        <taxon>Pseudomonadati</taxon>
        <taxon>Bacteroidota</taxon>
        <taxon>Bacteroidia</taxon>
        <taxon>Marinilabiliales</taxon>
        <taxon>Marinifilaceae</taxon>
        <taxon>Ancylomarina</taxon>
    </lineage>
</organism>
<keyword evidence="3 7" id="KW-0963">Cytoplasm</keyword>
<keyword evidence="4 7" id="KW-0645">Protease</keyword>
<dbReference type="Pfam" id="PF07676">
    <property type="entry name" value="PD40"/>
    <property type="match status" value="2"/>
</dbReference>
<evidence type="ECO:0000256" key="3">
    <source>
        <dbReference type="ARBA" id="ARBA00022490"/>
    </source>
</evidence>
<dbReference type="Proteomes" id="UP000293562">
    <property type="component" value="Unassembled WGS sequence"/>
</dbReference>
<evidence type="ECO:0000256" key="1">
    <source>
        <dbReference type="ARBA" id="ARBA00004496"/>
    </source>
</evidence>
<feature type="chain" id="PRO_5021028447" description="Tricorn protease homolog" evidence="11">
    <location>
        <begin position="23"/>
        <end position="1088"/>
    </location>
</feature>
<dbReference type="RefSeq" id="WP_207224423.1">
    <property type="nucleotide sequence ID" value="NZ_SHKN01000001.1"/>
</dbReference>
<dbReference type="PANTHER" id="PTHR43253">
    <property type="entry name" value="TRICORN PROTEASE HOMOLOG 2-RELATED"/>
    <property type="match status" value="1"/>
</dbReference>
<dbReference type="SMART" id="SM00245">
    <property type="entry name" value="TSPc"/>
    <property type="match status" value="1"/>
</dbReference>
<dbReference type="EMBL" id="SHKN01000001">
    <property type="protein sequence ID" value="RZT97167.1"/>
    <property type="molecule type" value="Genomic_DNA"/>
</dbReference>
<dbReference type="InterPro" id="IPR005151">
    <property type="entry name" value="Tail-specific_protease"/>
</dbReference>
<reference evidence="13 14" key="1">
    <citation type="submission" date="2019-02" db="EMBL/GenBank/DDBJ databases">
        <title>Genomic Encyclopedia of Type Strains, Phase IV (KMG-IV): sequencing the most valuable type-strain genomes for metagenomic binning, comparative biology and taxonomic classification.</title>
        <authorList>
            <person name="Goeker M."/>
        </authorList>
    </citation>
    <scope>NUCLEOTIDE SEQUENCE [LARGE SCALE GENOMIC DNA]</scope>
    <source>
        <strain evidence="13 14">DSM 28825</strain>
    </source>
</reference>
<evidence type="ECO:0000256" key="4">
    <source>
        <dbReference type="ARBA" id="ARBA00022670"/>
    </source>
</evidence>
<evidence type="ECO:0000256" key="10">
    <source>
        <dbReference type="SAM" id="MobiDB-lite"/>
    </source>
</evidence>
<dbReference type="Gene3D" id="3.30.750.44">
    <property type="match status" value="1"/>
</dbReference>
<comment type="function">
    <text evidence="7">Degrades oligopeptides.</text>
</comment>
<evidence type="ECO:0000256" key="2">
    <source>
        <dbReference type="ARBA" id="ARBA00008524"/>
    </source>
</evidence>
<dbReference type="InterPro" id="IPR028204">
    <property type="entry name" value="Tricorn_C1"/>
</dbReference>
<evidence type="ECO:0000256" key="7">
    <source>
        <dbReference type="PIRNR" id="PIRNR036421"/>
    </source>
</evidence>
<dbReference type="Pfam" id="PF03572">
    <property type="entry name" value="Peptidase_S41"/>
    <property type="match status" value="1"/>
</dbReference>
<feature type="domain" description="Tail specific protease" evidence="12">
    <location>
        <begin position="858"/>
        <end position="1063"/>
    </location>
</feature>
<evidence type="ECO:0000256" key="6">
    <source>
        <dbReference type="ARBA" id="ARBA00022825"/>
    </source>
</evidence>
<evidence type="ECO:0000256" key="9">
    <source>
        <dbReference type="PIRSR" id="PIRSR036421-3"/>
    </source>
</evidence>
<protein>
    <recommendedName>
        <fullName evidence="7">Tricorn protease homolog</fullName>
        <ecNumber evidence="7">3.4.21.-</ecNumber>
    </recommendedName>
</protein>
<dbReference type="CDD" id="cd07562">
    <property type="entry name" value="Peptidase_S41_TRI"/>
    <property type="match status" value="1"/>
</dbReference>
<feature type="compositionally biased region" description="Basic and acidic residues" evidence="10">
    <location>
        <begin position="570"/>
        <end position="587"/>
    </location>
</feature>
<dbReference type="InterPro" id="IPR036034">
    <property type="entry name" value="PDZ_sf"/>
</dbReference>
<evidence type="ECO:0000313" key="14">
    <source>
        <dbReference type="Proteomes" id="UP000293562"/>
    </source>
</evidence>
<keyword evidence="14" id="KW-1185">Reference proteome</keyword>
<dbReference type="InterPro" id="IPR011659">
    <property type="entry name" value="WD40"/>
</dbReference>
<keyword evidence="11" id="KW-0732">Signal</keyword>
<dbReference type="Gene3D" id="2.120.10.60">
    <property type="entry name" value="Tricorn protease N-terminal domain"/>
    <property type="match status" value="2"/>
</dbReference>
<gene>
    <name evidence="13" type="ORF">EV201_1825</name>
</gene>
<evidence type="ECO:0000259" key="12">
    <source>
        <dbReference type="SMART" id="SM00245"/>
    </source>
</evidence>
<feature type="compositionally biased region" description="Basic residues" evidence="10">
    <location>
        <begin position="588"/>
        <end position="597"/>
    </location>
</feature>
<feature type="region of interest" description="Disordered" evidence="10">
    <location>
        <begin position="570"/>
        <end position="600"/>
    </location>
</feature>
<evidence type="ECO:0000313" key="13">
    <source>
        <dbReference type="EMBL" id="RZT97167.1"/>
    </source>
</evidence>
<evidence type="ECO:0000256" key="5">
    <source>
        <dbReference type="ARBA" id="ARBA00022801"/>
    </source>
</evidence>
<name>A0A4Q7VM05_9BACT</name>
<dbReference type="AlphaFoldDB" id="A0A4Q7VM05"/>
<dbReference type="Gene3D" id="3.90.226.10">
    <property type="entry name" value="2-enoyl-CoA Hydratase, Chain A, domain 1"/>
    <property type="match status" value="1"/>
</dbReference>
<dbReference type="SUPFAM" id="SSF69304">
    <property type="entry name" value="Tricorn protease N-terminal domain"/>
    <property type="match status" value="1"/>
</dbReference>
<keyword evidence="5 7" id="KW-0378">Hydrolase</keyword>
<dbReference type="Gene3D" id="2.120.10.30">
    <property type="entry name" value="TolB, C-terminal domain"/>
    <property type="match status" value="1"/>
</dbReference>
<sequence>MIKKLFFITTFLVALAKSLLGAETPTWLRYPAISPDGTTLVFQYKGDIFKVDANGGMATALTSNSAYDTQPVWSPDGKTIAFASDRFGNFDIFTIPTKGGSPKRITFHSGNEKPSSFTPDGKFILFSGLISDTPENAMFPSGGVPELYSISVNGGRENQILTSPALFANYNSDQSLLVYQDQKGYENQWRKHHTSAVTRDIWIYDVTNKKHTKFSSFKGEDLNPIFSPDNKSIYYLSEKSGSMNIWKAPVDKASNLTQITQFEKHPVRFISISKNNTLAYSYNGDIYTQIDGEKAQKVNITINTDIKENPISFKRMRSGAEEMTVSPDGKEVAFIIRGEVFVTSVEYGTTKRITNTPEQERGVSFSPDGKALLYASERNGSWNLYQTKVVRDVETNFANSTLLKEEVILESTPETFQAKFSPDGKEVAFLEERVTLRVINLKSKKIRTILDGKWNYSYSDGDQHYDWSPDGKWFLVNFYPHTLFMSDVALVDAQGNGTIKNLTESGYSDNSARWSLKGKAMIWFTDKRGYRSHGSWGSQNDVYAQFFTQEAFDDFKLSKEERQIKEEVEKEAKKKKEEAENKDADKKKDKKDKKKKSDKKDEKKKEDLKIEFSGLEDRQVCLTINPSKLSDAILTPDGKKLFYLSKFEGGYDLWVNDLVEHETKKVLSLNGGGGAMQFDKEAKNLFLMSGRSIIKVDVASNKRKDISYNAEMYLDKAAERDYMFEHVWRQMKKKFYDPQLHHVDWDFYKSEYKRFLPHINNNYDYAEMLSELLGELNASHTGSGYRPSSKNGDKTANLGAFFDWDYKGDGLRVAEVLEKGPLDKADSKIKPGVIIEKIDGVSLNKNTSYYPLLNHKAGKHVLLSLYNPTNKKRWDETVKPVSRIGDLLYERWVKENQKKCDKLSNGKIGYVHVQGMNSASFRKVYSEMLGKYGTRDAIIVDTRFNGGGWLHDDLITLLSGKEYAKFSPRDQIFGSDPMSKWKKPSAVLINEGNYSDACAFPFAYQYLKIGKLIGMPVPGTMTAVWWETLQDESLYFGMPQVGIKDMKGDYIENHQIEPDIKVKNDFEMVTQGKDQQLEAAVKHLLENL</sequence>
<dbReference type="PANTHER" id="PTHR43253:SF1">
    <property type="entry name" value="TRICORN PROTEASE HOMOLOG 2-RELATED"/>
    <property type="match status" value="1"/>
</dbReference>
<dbReference type="SUPFAM" id="SSF52096">
    <property type="entry name" value="ClpP/crotonase"/>
    <property type="match status" value="1"/>
</dbReference>
<feature type="signal peptide" evidence="11">
    <location>
        <begin position="1"/>
        <end position="22"/>
    </location>
</feature>
<dbReference type="GO" id="GO:0006508">
    <property type="term" value="P:proteolysis"/>
    <property type="evidence" value="ECO:0007669"/>
    <property type="project" value="UniProtKB-UniRule"/>
</dbReference>
<dbReference type="SUPFAM" id="SSF82171">
    <property type="entry name" value="DPP6 N-terminal domain-like"/>
    <property type="match status" value="1"/>
</dbReference>
<dbReference type="GO" id="GO:0005737">
    <property type="term" value="C:cytoplasm"/>
    <property type="evidence" value="ECO:0007669"/>
    <property type="project" value="UniProtKB-SubCell"/>
</dbReference>
<proteinExistence type="inferred from homology"/>
<dbReference type="PIRSF" id="PIRSF036421">
    <property type="entry name" value="Tricorn_protease"/>
    <property type="match status" value="1"/>
</dbReference>
<dbReference type="GO" id="GO:0008236">
    <property type="term" value="F:serine-type peptidase activity"/>
    <property type="evidence" value="ECO:0007669"/>
    <property type="project" value="UniProtKB-UniRule"/>
</dbReference>
<feature type="site" description="Transition state stabilizer; via amide nitrogen" evidence="9">
    <location>
        <position position="996"/>
    </location>
</feature>